<feature type="domain" description="HTH marR-type" evidence="4">
    <location>
        <begin position="5"/>
        <end position="143"/>
    </location>
</feature>
<reference evidence="5" key="2">
    <citation type="journal article" date="2021" name="Microbiol. Resour. Announc.">
        <title>Complete Genome Sequences of Three Human Oral Treponema parvum Isolates.</title>
        <authorList>
            <person name="Zeng H."/>
            <person name="Watt R.M."/>
        </authorList>
    </citation>
    <scope>NUCLEOTIDE SEQUENCE</scope>
    <source>
        <strain evidence="5">ATCC 700773</strain>
    </source>
</reference>
<dbReference type="AlphaFoldDB" id="A0A975ICB2"/>
<keyword evidence="2" id="KW-0238">DNA-binding</keyword>
<organism evidence="5 6">
    <name type="scientific">Treponema parvum</name>
    <dbReference type="NCBI Taxonomy" id="138851"/>
    <lineage>
        <taxon>Bacteria</taxon>
        <taxon>Pseudomonadati</taxon>
        <taxon>Spirochaetota</taxon>
        <taxon>Spirochaetia</taxon>
        <taxon>Spirochaetales</taxon>
        <taxon>Treponemataceae</taxon>
        <taxon>Treponema</taxon>
    </lineage>
</organism>
<protein>
    <submittedName>
        <fullName evidence="5">MarR family transcriptional regulator</fullName>
    </submittedName>
</protein>
<dbReference type="InterPro" id="IPR000835">
    <property type="entry name" value="HTH_MarR-typ"/>
</dbReference>
<evidence type="ECO:0000256" key="2">
    <source>
        <dbReference type="ARBA" id="ARBA00023125"/>
    </source>
</evidence>
<dbReference type="PROSITE" id="PS50995">
    <property type="entry name" value="HTH_MARR_2"/>
    <property type="match status" value="1"/>
</dbReference>
<accession>A0A975ICB2</accession>
<dbReference type="SMART" id="SM00347">
    <property type="entry name" value="HTH_MARR"/>
    <property type="match status" value="1"/>
</dbReference>
<evidence type="ECO:0000256" key="3">
    <source>
        <dbReference type="ARBA" id="ARBA00023163"/>
    </source>
</evidence>
<dbReference type="Gene3D" id="1.10.10.10">
    <property type="entry name" value="Winged helix-like DNA-binding domain superfamily/Winged helix DNA-binding domain"/>
    <property type="match status" value="1"/>
</dbReference>
<proteinExistence type="predicted"/>
<keyword evidence="3" id="KW-0804">Transcription</keyword>
<dbReference type="GO" id="GO:0003677">
    <property type="term" value="F:DNA binding"/>
    <property type="evidence" value="ECO:0007669"/>
    <property type="project" value="UniProtKB-KW"/>
</dbReference>
<dbReference type="EMBL" id="CP054257">
    <property type="protein sequence ID" value="QTQ11533.1"/>
    <property type="molecule type" value="Genomic_DNA"/>
</dbReference>
<dbReference type="Proteomes" id="UP000671995">
    <property type="component" value="Chromosome"/>
</dbReference>
<name>A0A975ICB2_9SPIR</name>
<reference evidence="5" key="1">
    <citation type="submission" date="2020-05" db="EMBL/GenBank/DDBJ databases">
        <authorList>
            <person name="Zeng H."/>
            <person name="Chan Y.K."/>
            <person name="Watt R.M."/>
        </authorList>
    </citation>
    <scope>NUCLEOTIDE SEQUENCE</scope>
    <source>
        <strain evidence="5">ATCC 700773</strain>
    </source>
</reference>
<dbReference type="PANTHER" id="PTHR35790">
    <property type="entry name" value="HTH-TYPE TRANSCRIPTIONAL REGULATOR PCHR"/>
    <property type="match status" value="1"/>
</dbReference>
<dbReference type="Pfam" id="PF01047">
    <property type="entry name" value="MarR"/>
    <property type="match status" value="1"/>
</dbReference>
<dbReference type="InterPro" id="IPR036390">
    <property type="entry name" value="WH_DNA-bd_sf"/>
</dbReference>
<dbReference type="RefSeq" id="WP_210118328.1">
    <property type="nucleotide sequence ID" value="NZ_CP054257.1"/>
</dbReference>
<dbReference type="InterPro" id="IPR036388">
    <property type="entry name" value="WH-like_DNA-bd_sf"/>
</dbReference>
<dbReference type="InterPro" id="IPR052067">
    <property type="entry name" value="Metal_resp_HTH_trans_reg"/>
</dbReference>
<evidence type="ECO:0000313" key="5">
    <source>
        <dbReference type="EMBL" id="QTQ11533.1"/>
    </source>
</evidence>
<evidence type="ECO:0000259" key="4">
    <source>
        <dbReference type="PROSITE" id="PS50995"/>
    </source>
</evidence>
<evidence type="ECO:0000313" key="6">
    <source>
        <dbReference type="Proteomes" id="UP000671995"/>
    </source>
</evidence>
<keyword evidence="1" id="KW-0805">Transcription regulation</keyword>
<dbReference type="PANTHER" id="PTHR35790:SF4">
    <property type="entry name" value="HTH-TYPE TRANSCRIPTIONAL REGULATOR PCHR"/>
    <property type="match status" value="1"/>
</dbReference>
<dbReference type="SUPFAM" id="SSF46785">
    <property type="entry name" value="Winged helix' DNA-binding domain"/>
    <property type="match status" value="1"/>
</dbReference>
<sequence>MTSKNTVIERYIALIEKIANGKNSTLSFAGKDMTFYRGEIHIIKKIGDNPGIFSSEIARDMGITRAVIHKTLLKLEERGFVEKEEDMEDKKRKKLFLTKRGKAAYIAHENYHQTYDKSFFDFIDSLNEQECSLIDRFLEKANEMIANHF</sequence>
<dbReference type="GO" id="GO:0003700">
    <property type="term" value="F:DNA-binding transcription factor activity"/>
    <property type="evidence" value="ECO:0007669"/>
    <property type="project" value="InterPro"/>
</dbReference>
<gene>
    <name evidence="5" type="ORF">HRI96_04525</name>
</gene>
<dbReference type="PRINTS" id="PR00598">
    <property type="entry name" value="HTHMARR"/>
</dbReference>
<evidence type="ECO:0000256" key="1">
    <source>
        <dbReference type="ARBA" id="ARBA00023015"/>
    </source>
</evidence>